<evidence type="ECO:0000256" key="1">
    <source>
        <dbReference type="ARBA" id="ARBA00004651"/>
    </source>
</evidence>
<comment type="similarity">
    <text evidence="2">Belongs to the auxin efflux carrier (TC 2.A.69) family.</text>
</comment>
<keyword evidence="10" id="KW-1185">Reference proteome</keyword>
<keyword evidence="4" id="KW-1003">Cell membrane</keyword>
<sequence>MIFTLLQMAVLIACGIGWRWLRPGGLSAEQVRPVLTSVVYYLFLPAMVLEVLWRSNIGVQSLQYTFLGTLSIAFAMICIWLIGRVLNIQDKKLGAIILVTAFPNVTYLGLPVLEETFGLWARSVAIQIDLFATAPFLFTVGIMTARHFGEDHSHKHKPTWLNLNAPPFWAALLAVILNMNQITAPEWLLGVLQKLSAGVVPIMLFSLGLALSWQSITLRNLPYALPIILIKLFLMPWFALQVSVFSTLDEAHKAAAVLEMAMPSMVLGIVFCDRYRLDSALYAMAVTLTTVLSMITLPFWYRIITTT</sequence>
<feature type="transmembrane region" description="Helical" evidence="8">
    <location>
        <begin position="223"/>
        <end position="242"/>
    </location>
</feature>
<feature type="transmembrane region" description="Helical" evidence="8">
    <location>
        <begin position="279"/>
        <end position="301"/>
    </location>
</feature>
<dbReference type="InterPro" id="IPR038770">
    <property type="entry name" value="Na+/solute_symporter_sf"/>
</dbReference>
<dbReference type="PATRIC" id="fig|271065.3.peg.577"/>
<dbReference type="RefSeq" id="WP_014147065.1">
    <property type="nucleotide sequence ID" value="NC_016112.1"/>
</dbReference>
<dbReference type="InterPro" id="IPR004776">
    <property type="entry name" value="Mem_transp_PIN-like"/>
</dbReference>
<evidence type="ECO:0000256" key="3">
    <source>
        <dbReference type="ARBA" id="ARBA00022448"/>
    </source>
</evidence>
<feature type="transmembrane region" description="Helical" evidence="8">
    <location>
        <begin position="160"/>
        <end position="179"/>
    </location>
</feature>
<gene>
    <name evidence="9" type="ordered locus">MEALZ_0564</name>
</gene>
<feature type="transmembrane region" description="Helical" evidence="8">
    <location>
        <begin position="6"/>
        <end position="21"/>
    </location>
</feature>
<feature type="transmembrane region" description="Helical" evidence="8">
    <location>
        <begin position="130"/>
        <end position="148"/>
    </location>
</feature>
<evidence type="ECO:0000313" key="10">
    <source>
        <dbReference type="Proteomes" id="UP000008315"/>
    </source>
</evidence>
<feature type="transmembrane region" description="Helical" evidence="8">
    <location>
        <begin position="65"/>
        <end position="86"/>
    </location>
</feature>
<feature type="transmembrane region" description="Helical" evidence="8">
    <location>
        <begin position="254"/>
        <end position="272"/>
    </location>
</feature>
<protein>
    <submittedName>
        <fullName evidence="9">Auxin Efflux Carrier</fullName>
    </submittedName>
</protein>
<evidence type="ECO:0000256" key="5">
    <source>
        <dbReference type="ARBA" id="ARBA00022692"/>
    </source>
</evidence>
<keyword evidence="5 8" id="KW-0812">Transmembrane</keyword>
<evidence type="ECO:0000256" key="4">
    <source>
        <dbReference type="ARBA" id="ARBA00022475"/>
    </source>
</evidence>
<feature type="transmembrane region" description="Helical" evidence="8">
    <location>
        <begin position="93"/>
        <end position="110"/>
    </location>
</feature>
<evidence type="ECO:0000256" key="6">
    <source>
        <dbReference type="ARBA" id="ARBA00022989"/>
    </source>
</evidence>
<feature type="transmembrane region" description="Helical" evidence="8">
    <location>
        <begin position="33"/>
        <end position="53"/>
    </location>
</feature>
<dbReference type="Gene3D" id="1.20.1530.20">
    <property type="match status" value="1"/>
</dbReference>
<evidence type="ECO:0000313" key="9">
    <source>
        <dbReference type="EMBL" id="CCE22259.1"/>
    </source>
</evidence>
<evidence type="ECO:0000256" key="2">
    <source>
        <dbReference type="ARBA" id="ARBA00010145"/>
    </source>
</evidence>
<evidence type="ECO:0000256" key="7">
    <source>
        <dbReference type="ARBA" id="ARBA00023136"/>
    </source>
</evidence>
<dbReference type="HOGENOM" id="CLU_056175_5_2_6"/>
<keyword evidence="3" id="KW-0813">Transport</keyword>
<accession>G4SZX1</accession>
<keyword evidence="7 8" id="KW-0472">Membrane</keyword>
<dbReference type="STRING" id="1091494.MEALZ_0564"/>
<name>G4SZX1_META2</name>
<keyword evidence="6 8" id="KW-1133">Transmembrane helix</keyword>
<dbReference type="Pfam" id="PF03547">
    <property type="entry name" value="Mem_trans"/>
    <property type="match status" value="1"/>
</dbReference>
<dbReference type="KEGG" id="mah:MEALZ_0564"/>
<comment type="subcellular location">
    <subcellularLocation>
        <location evidence="1">Cell membrane</location>
        <topology evidence="1">Multi-pass membrane protein</topology>
    </subcellularLocation>
</comment>
<dbReference type="PANTHER" id="PTHR36838">
    <property type="entry name" value="AUXIN EFFLUX CARRIER FAMILY PROTEIN"/>
    <property type="match status" value="1"/>
</dbReference>
<reference evidence="10" key="1">
    <citation type="journal article" date="2012" name="J. Bacteriol.">
        <title>Genome sequence of the haloalkaliphilic methanotrophic bacterium Methylomicrobium alcaliphilum 20Z.</title>
        <authorList>
            <person name="Vuilleumier S."/>
            <person name="Khmelenina V.N."/>
            <person name="Bringel F."/>
            <person name="Reshetnikov A.S."/>
            <person name="Lajus A."/>
            <person name="Mangenot S."/>
            <person name="Rouy Z."/>
            <person name="Op den Camp H.J."/>
            <person name="Jetten M.S."/>
            <person name="Dispirito A.A."/>
            <person name="Dunfield P."/>
            <person name="Klotz M.G."/>
            <person name="Semrau J.D."/>
            <person name="Stein L.Y."/>
            <person name="Barbe V."/>
            <person name="Medigue C."/>
            <person name="Trotsenko Y.A."/>
            <person name="Kalyuzhnaya M.G."/>
        </authorList>
    </citation>
    <scope>NUCLEOTIDE SEQUENCE [LARGE SCALE GENOMIC DNA]</scope>
    <source>
        <strain evidence="10">DSM 19304 / NCIMB 14124 / VKM B-2133 / 20Z</strain>
    </source>
</reference>
<feature type="transmembrane region" description="Helical" evidence="8">
    <location>
        <begin position="191"/>
        <end position="211"/>
    </location>
</feature>
<dbReference type="Proteomes" id="UP000008315">
    <property type="component" value="Chromosome"/>
</dbReference>
<dbReference type="AlphaFoldDB" id="G4SZX1"/>
<proteinExistence type="inferred from homology"/>
<dbReference type="GO" id="GO:0055085">
    <property type="term" value="P:transmembrane transport"/>
    <property type="evidence" value="ECO:0007669"/>
    <property type="project" value="InterPro"/>
</dbReference>
<dbReference type="EMBL" id="FO082060">
    <property type="protein sequence ID" value="CCE22259.1"/>
    <property type="molecule type" value="Genomic_DNA"/>
</dbReference>
<dbReference type="GO" id="GO:0005886">
    <property type="term" value="C:plasma membrane"/>
    <property type="evidence" value="ECO:0007669"/>
    <property type="project" value="UniProtKB-SubCell"/>
</dbReference>
<dbReference type="PANTHER" id="PTHR36838:SF1">
    <property type="entry name" value="SLR1864 PROTEIN"/>
    <property type="match status" value="1"/>
</dbReference>
<evidence type="ECO:0000256" key="8">
    <source>
        <dbReference type="SAM" id="Phobius"/>
    </source>
</evidence>
<organism evidence="9 10">
    <name type="scientific">Methylotuvimicrobium alcaliphilum (strain DSM 19304 / NCIMB 14124 / VKM B-2133 / 20Z)</name>
    <name type="common">Methylomicrobium alcaliphilum</name>
    <dbReference type="NCBI Taxonomy" id="1091494"/>
    <lineage>
        <taxon>Bacteria</taxon>
        <taxon>Pseudomonadati</taxon>
        <taxon>Pseudomonadota</taxon>
        <taxon>Gammaproteobacteria</taxon>
        <taxon>Methylococcales</taxon>
        <taxon>Methylococcaceae</taxon>
        <taxon>Methylotuvimicrobium</taxon>
    </lineage>
</organism>